<evidence type="ECO:0000256" key="1">
    <source>
        <dbReference type="SAM" id="MobiDB-lite"/>
    </source>
</evidence>
<dbReference type="AlphaFoldDB" id="A0A645H9P5"/>
<organism evidence="2">
    <name type="scientific">bioreactor metagenome</name>
    <dbReference type="NCBI Taxonomy" id="1076179"/>
    <lineage>
        <taxon>unclassified sequences</taxon>
        <taxon>metagenomes</taxon>
        <taxon>ecological metagenomes</taxon>
    </lineage>
</organism>
<accession>A0A645H9P5</accession>
<feature type="region of interest" description="Disordered" evidence="1">
    <location>
        <begin position="21"/>
        <end position="73"/>
    </location>
</feature>
<comment type="caution">
    <text evidence="2">The sequence shown here is derived from an EMBL/GenBank/DDBJ whole genome shotgun (WGS) entry which is preliminary data.</text>
</comment>
<reference evidence="2" key="1">
    <citation type="submission" date="2019-08" db="EMBL/GenBank/DDBJ databases">
        <authorList>
            <person name="Kucharzyk K."/>
            <person name="Murdoch R.W."/>
            <person name="Higgins S."/>
            <person name="Loffler F."/>
        </authorList>
    </citation>
    <scope>NUCLEOTIDE SEQUENCE</scope>
</reference>
<protein>
    <submittedName>
        <fullName evidence="2">Uncharacterized protein</fullName>
    </submittedName>
</protein>
<dbReference type="EMBL" id="VSSQ01084571">
    <property type="protein sequence ID" value="MPN32513.1"/>
    <property type="molecule type" value="Genomic_DNA"/>
</dbReference>
<proteinExistence type="predicted"/>
<sequence length="73" mass="7556">MASERQIHAKVFGLEHISAGSAANEPAVVSTADEGPQLMSETPETGKHQQSPNGSRAPTPVGASDLGDNVELF</sequence>
<evidence type="ECO:0000313" key="2">
    <source>
        <dbReference type="EMBL" id="MPN32513.1"/>
    </source>
</evidence>
<name>A0A645H9P5_9ZZZZ</name>
<gene>
    <name evidence="2" type="ORF">SDC9_179992</name>
</gene>
<feature type="compositionally biased region" description="Polar residues" evidence="1">
    <location>
        <begin position="39"/>
        <end position="56"/>
    </location>
</feature>